<keyword evidence="2" id="KW-0812">Transmembrane</keyword>
<feature type="transmembrane region" description="Helical" evidence="2">
    <location>
        <begin position="120"/>
        <end position="144"/>
    </location>
</feature>
<feature type="region of interest" description="Disordered" evidence="1">
    <location>
        <begin position="308"/>
        <end position="329"/>
    </location>
</feature>
<feature type="region of interest" description="Disordered" evidence="1">
    <location>
        <begin position="1"/>
        <end position="32"/>
    </location>
</feature>
<name>A0A284RYW7_ARMOS</name>
<dbReference type="Proteomes" id="UP000219338">
    <property type="component" value="Unassembled WGS sequence"/>
</dbReference>
<gene>
    <name evidence="3" type="ORF">ARMOST_17388</name>
</gene>
<protein>
    <recommendedName>
        <fullName evidence="5">SAP domain-containing protein</fullName>
    </recommendedName>
</protein>
<feature type="region of interest" description="Disordered" evidence="1">
    <location>
        <begin position="159"/>
        <end position="199"/>
    </location>
</feature>
<evidence type="ECO:0008006" key="5">
    <source>
        <dbReference type="Google" id="ProtNLM"/>
    </source>
</evidence>
<organism evidence="3 4">
    <name type="scientific">Armillaria ostoyae</name>
    <name type="common">Armillaria root rot fungus</name>
    <dbReference type="NCBI Taxonomy" id="47428"/>
    <lineage>
        <taxon>Eukaryota</taxon>
        <taxon>Fungi</taxon>
        <taxon>Dikarya</taxon>
        <taxon>Basidiomycota</taxon>
        <taxon>Agaricomycotina</taxon>
        <taxon>Agaricomycetes</taxon>
        <taxon>Agaricomycetidae</taxon>
        <taxon>Agaricales</taxon>
        <taxon>Marasmiineae</taxon>
        <taxon>Physalacriaceae</taxon>
        <taxon>Armillaria</taxon>
    </lineage>
</organism>
<proteinExistence type="predicted"/>
<evidence type="ECO:0000256" key="1">
    <source>
        <dbReference type="SAM" id="MobiDB-lite"/>
    </source>
</evidence>
<reference evidence="4" key="1">
    <citation type="journal article" date="2017" name="Nat. Ecol. Evol.">
        <title>Genome expansion and lineage-specific genetic innovations in the forest pathogenic fungi Armillaria.</title>
        <authorList>
            <person name="Sipos G."/>
            <person name="Prasanna A.N."/>
            <person name="Walter M.C."/>
            <person name="O'Connor E."/>
            <person name="Balint B."/>
            <person name="Krizsan K."/>
            <person name="Kiss B."/>
            <person name="Hess J."/>
            <person name="Varga T."/>
            <person name="Slot J."/>
            <person name="Riley R."/>
            <person name="Boka B."/>
            <person name="Rigling D."/>
            <person name="Barry K."/>
            <person name="Lee J."/>
            <person name="Mihaltcheva S."/>
            <person name="LaButti K."/>
            <person name="Lipzen A."/>
            <person name="Waldron R."/>
            <person name="Moloney N.M."/>
            <person name="Sperisen C."/>
            <person name="Kredics L."/>
            <person name="Vagvoelgyi C."/>
            <person name="Patrignani A."/>
            <person name="Fitzpatrick D."/>
            <person name="Nagy I."/>
            <person name="Doyle S."/>
            <person name="Anderson J.B."/>
            <person name="Grigoriev I.V."/>
            <person name="Gueldener U."/>
            <person name="Muensterkoetter M."/>
            <person name="Nagy L.G."/>
        </authorList>
    </citation>
    <scope>NUCLEOTIDE SEQUENCE [LARGE SCALE GENOMIC DNA]</scope>
    <source>
        <strain evidence="4">C18/9</strain>
    </source>
</reference>
<dbReference type="EMBL" id="FUEG01000021">
    <property type="protein sequence ID" value="SJL13937.1"/>
    <property type="molecule type" value="Genomic_DNA"/>
</dbReference>
<accession>A0A284RYW7</accession>
<feature type="compositionally biased region" description="Basic and acidic residues" evidence="1">
    <location>
        <begin position="1"/>
        <end position="10"/>
    </location>
</feature>
<feature type="compositionally biased region" description="Low complexity" evidence="1">
    <location>
        <begin position="455"/>
        <end position="471"/>
    </location>
</feature>
<feature type="compositionally biased region" description="Basic and acidic residues" evidence="1">
    <location>
        <begin position="320"/>
        <end position="329"/>
    </location>
</feature>
<dbReference type="OrthoDB" id="3210866at2759"/>
<keyword evidence="2" id="KW-1133">Transmembrane helix</keyword>
<dbReference type="AlphaFoldDB" id="A0A284RYW7"/>
<keyword evidence="2" id="KW-0472">Membrane</keyword>
<evidence type="ECO:0000313" key="4">
    <source>
        <dbReference type="Proteomes" id="UP000219338"/>
    </source>
</evidence>
<keyword evidence="4" id="KW-1185">Reference proteome</keyword>
<evidence type="ECO:0000313" key="3">
    <source>
        <dbReference type="EMBL" id="SJL13937.1"/>
    </source>
</evidence>
<feature type="transmembrane region" description="Helical" evidence="2">
    <location>
        <begin position="52"/>
        <end position="74"/>
    </location>
</feature>
<evidence type="ECO:0000256" key="2">
    <source>
        <dbReference type="SAM" id="Phobius"/>
    </source>
</evidence>
<sequence>MSHVGDKDSRITTVLGPSLSPPDSLRPVLDDSSSDRAVGIPLSHLGTADHALLYPFPLGASALIILGCFPFAFWQTGGASLSFLSYLVNPALWGRRDNATTETPFSSQPDTAAVDRHVPAVVVLSILAAFLIFGTLAFSFPGLFGPLRHRHRENPTAATTRIGLPPRMQQPAPSVAQAQELPPPPSHQTLSTLPQRPPAPMYGFPCRDEDLENKDSDFEIEYLDLTLELHLLPWFREQCKHFNLPYSGTKAALRERLITFSSSGMDHWKSSLMFPARQAHKGVRGSGIVKSSKKPTYRRQRLLQANSVSGPSSQAMFSVERSKDTRTQQDRDKMDDWLTTLEAKIVATPPQDLWHSHLVDRGVNENDRGQPTAHEVLESPLFAQRITSIIVEAQLAAHHRIHGTADSGVSTLYGFPHPPDNAFGFVTLSSHDDISDGVVICPDSANILPIEHTLPETPTTSMTTAPASIPSSDDHASASMEGISDKLRWCNLSLVNGVSLTFHQGEVPPTEPFRFSADIQRLISSWDDTSSEWNPQMDHPIKIHGQPIPVKHWRKLYSYNKSVGNEWERLKKEWSRWHYFMERYYLLGSADFWTRYSNPRGRMLYTQISQSLLKERKQANERLKKQAHAEYGDAFDTEFGYTKSKNKCTEWMVMTKASSIAKLYRKKKGLAATYSDDKEDED</sequence>
<feature type="region of interest" description="Disordered" evidence="1">
    <location>
        <begin position="454"/>
        <end position="477"/>
    </location>
</feature>